<gene>
    <name evidence="2" type="ORF">SRB5_69110</name>
</gene>
<protein>
    <recommendedName>
        <fullName evidence="4">Integral membrane protein</fullName>
    </recommendedName>
</protein>
<keyword evidence="1" id="KW-0812">Transmembrane</keyword>
<feature type="transmembrane region" description="Helical" evidence="1">
    <location>
        <begin position="6"/>
        <end position="25"/>
    </location>
</feature>
<proteinExistence type="predicted"/>
<keyword evidence="3" id="KW-1185">Reference proteome</keyword>
<keyword evidence="1" id="KW-1133">Transmembrane helix</keyword>
<keyword evidence="1" id="KW-0472">Membrane</keyword>
<feature type="transmembrane region" description="Helical" evidence="1">
    <location>
        <begin position="63"/>
        <end position="81"/>
    </location>
</feature>
<sequence>MGCSVILLEALSSMIIGFGLAMAAVRRWPARFPQRLLTLATGPAAALVGAGLTHSALGGDEPVATVVVAGAVAAALLSLLVRDGKRATRAVTADVLRL</sequence>
<comment type="caution">
    <text evidence="2">The sequence shown here is derived from an EMBL/GenBank/DDBJ whole genome shotgun (WGS) entry which is preliminary data.</text>
</comment>
<evidence type="ECO:0000256" key="1">
    <source>
        <dbReference type="SAM" id="Phobius"/>
    </source>
</evidence>
<evidence type="ECO:0008006" key="4">
    <source>
        <dbReference type="Google" id="ProtNLM"/>
    </source>
</evidence>
<evidence type="ECO:0000313" key="3">
    <source>
        <dbReference type="Proteomes" id="UP000466345"/>
    </source>
</evidence>
<dbReference type="AlphaFoldDB" id="A0A7K0CTB7"/>
<dbReference type="Proteomes" id="UP000466345">
    <property type="component" value="Unassembled WGS sequence"/>
</dbReference>
<reference evidence="2 3" key="1">
    <citation type="submission" date="2019-10" db="EMBL/GenBank/DDBJ databases">
        <title>Streptomyces smaragdinus sp. nov. and Streptomyces fabii sp. nov., isolated from the gut of fungus growing-termite Macrotermes natalensis.</title>
        <authorList>
            <person name="Schwitalla J."/>
            <person name="Benndorf R."/>
            <person name="Martin K."/>
            <person name="De Beer W."/>
            <person name="Kaster A.-K."/>
            <person name="Vollmers J."/>
            <person name="Poulsen M."/>
            <person name="Beemelmanns C."/>
        </authorList>
    </citation>
    <scope>NUCLEOTIDE SEQUENCE [LARGE SCALE GENOMIC DNA]</scope>
    <source>
        <strain evidence="2 3">RB5</strain>
    </source>
</reference>
<dbReference type="EMBL" id="WEGJ01000067">
    <property type="protein sequence ID" value="MQY16709.1"/>
    <property type="molecule type" value="Genomic_DNA"/>
</dbReference>
<organism evidence="2 3">
    <name type="scientific">Streptomyces smaragdinus</name>
    <dbReference type="NCBI Taxonomy" id="2585196"/>
    <lineage>
        <taxon>Bacteria</taxon>
        <taxon>Bacillati</taxon>
        <taxon>Actinomycetota</taxon>
        <taxon>Actinomycetes</taxon>
        <taxon>Kitasatosporales</taxon>
        <taxon>Streptomycetaceae</taxon>
        <taxon>Streptomyces</taxon>
    </lineage>
</organism>
<accession>A0A7K0CTB7</accession>
<name>A0A7K0CTB7_9ACTN</name>
<feature type="transmembrane region" description="Helical" evidence="1">
    <location>
        <begin position="37"/>
        <end position="57"/>
    </location>
</feature>
<evidence type="ECO:0000313" key="2">
    <source>
        <dbReference type="EMBL" id="MQY16709.1"/>
    </source>
</evidence>